<dbReference type="EC" id="3.6.1.-" evidence="3"/>
<dbReference type="GO" id="GO:0046872">
    <property type="term" value="F:metal ion binding"/>
    <property type="evidence" value="ECO:0007669"/>
    <property type="project" value="UniProtKB-KW"/>
</dbReference>
<dbReference type="NCBIfam" id="TIGR00157">
    <property type="entry name" value="ribosome small subunit-dependent GTPase A"/>
    <property type="match status" value="1"/>
</dbReference>
<evidence type="ECO:0000313" key="7">
    <source>
        <dbReference type="Proteomes" id="UP000031637"/>
    </source>
</evidence>
<dbReference type="GO" id="GO:0019843">
    <property type="term" value="F:rRNA binding"/>
    <property type="evidence" value="ECO:0007669"/>
    <property type="project" value="UniProtKB-KW"/>
</dbReference>
<evidence type="ECO:0000313" key="6">
    <source>
        <dbReference type="EMBL" id="BAO29083.1"/>
    </source>
</evidence>
<dbReference type="InterPro" id="IPR030378">
    <property type="entry name" value="G_CP_dom"/>
</dbReference>
<feature type="binding site" evidence="3">
    <location>
        <position position="252"/>
    </location>
    <ligand>
        <name>Zn(2+)</name>
        <dbReference type="ChEBI" id="CHEBI:29105"/>
    </ligand>
</feature>
<dbReference type="InterPro" id="IPR027417">
    <property type="entry name" value="P-loop_NTPase"/>
</dbReference>
<dbReference type="HAMAP" id="MF_01820">
    <property type="entry name" value="GTPase_RsgA"/>
    <property type="match status" value="1"/>
</dbReference>
<organism evidence="6 7">
    <name type="scientific">Sulfuritalea hydrogenivorans sk43H</name>
    <dbReference type="NCBI Taxonomy" id="1223802"/>
    <lineage>
        <taxon>Bacteria</taxon>
        <taxon>Pseudomonadati</taxon>
        <taxon>Pseudomonadota</taxon>
        <taxon>Betaproteobacteria</taxon>
        <taxon>Nitrosomonadales</taxon>
        <taxon>Sterolibacteriaceae</taxon>
        <taxon>Sulfuritalea</taxon>
    </lineage>
</organism>
<feature type="domain" description="EngC GTPase" evidence="4">
    <location>
        <begin position="77"/>
        <end position="226"/>
    </location>
</feature>
<keyword evidence="3" id="KW-0862">Zinc</keyword>
<dbReference type="InterPro" id="IPR004881">
    <property type="entry name" value="Ribosome_biogen_GTPase_RsgA"/>
</dbReference>
<dbReference type="CDD" id="cd01854">
    <property type="entry name" value="YjeQ_EngC"/>
    <property type="match status" value="1"/>
</dbReference>
<dbReference type="SUPFAM" id="SSF52540">
    <property type="entry name" value="P-loop containing nucleoside triphosphate hydrolases"/>
    <property type="match status" value="1"/>
</dbReference>
<feature type="binding site" evidence="3">
    <location>
        <position position="257"/>
    </location>
    <ligand>
        <name>Zn(2+)</name>
        <dbReference type="ChEBI" id="CHEBI:29105"/>
    </ligand>
</feature>
<dbReference type="GO" id="GO:0003924">
    <property type="term" value="F:GTPase activity"/>
    <property type="evidence" value="ECO:0007669"/>
    <property type="project" value="UniProtKB-UniRule"/>
</dbReference>
<feature type="binding site" evidence="3">
    <location>
        <begin position="166"/>
        <end position="174"/>
    </location>
    <ligand>
        <name>GTP</name>
        <dbReference type="ChEBI" id="CHEBI:37565"/>
    </ligand>
</feature>
<dbReference type="GO" id="GO:0042274">
    <property type="term" value="P:ribosomal small subunit biogenesis"/>
    <property type="evidence" value="ECO:0007669"/>
    <property type="project" value="UniProtKB-UniRule"/>
</dbReference>
<dbReference type="KEGG" id="shd:SUTH_01283"/>
<comment type="subunit">
    <text evidence="3">Monomer. Associates with 30S ribosomal subunit, binds 16S rRNA.</text>
</comment>
<dbReference type="RefSeq" id="WP_041097976.1">
    <property type="nucleotide sequence ID" value="NZ_AP012547.1"/>
</dbReference>
<keyword evidence="7" id="KW-1185">Reference proteome</keyword>
<keyword evidence="3" id="KW-0699">rRNA-binding</keyword>
<feature type="binding site" evidence="3">
    <location>
        <position position="265"/>
    </location>
    <ligand>
        <name>Zn(2+)</name>
        <dbReference type="ChEBI" id="CHEBI:29105"/>
    </ligand>
</feature>
<keyword evidence="1 3" id="KW-0547">Nucleotide-binding</keyword>
<evidence type="ECO:0000259" key="5">
    <source>
        <dbReference type="PROSITE" id="PS51721"/>
    </source>
</evidence>
<name>W0SH71_9PROT</name>
<reference evidence="6 7" key="1">
    <citation type="journal article" date="2014" name="Syst. Appl. Microbiol.">
        <title>Complete genomes of freshwater sulfur oxidizers Sulfuricella denitrificans skB26 and Sulfuritalea hydrogenivorans sk43H: genetic insights into the sulfur oxidation pathway of betaproteobacteria.</title>
        <authorList>
            <person name="Watanabe T."/>
            <person name="Kojima H."/>
            <person name="Fukui M."/>
        </authorList>
    </citation>
    <scope>NUCLEOTIDE SEQUENCE [LARGE SCALE GENOMIC DNA]</scope>
    <source>
        <strain evidence="6">DSM22779</strain>
    </source>
</reference>
<dbReference type="InterPro" id="IPR010914">
    <property type="entry name" value="RsgA_GTPase_dom"/>
</dbReference>
<dbReference type="EMBL" id="AP012547">
    <property type="protein sequence ID" value="BAO29083.1"/>
    <property type="molecule type" value="Genomic_DNA"/>
</dbReference>
<dbReference type="Proteomes" id="UP000031637">
    <property type="component" value="Chromosome"/>
</dbReference>
<comment type="function">
    <text evidence="3">One of several proteins that assist in the late maturation steps of the functional core of the 30S ribosomal subunit. Helps release RbfA from mature subunits. May play a role in the assembly of ribosomal proteins into the subunit. Circularly permuted GTPase that catalyzes slow GTP hydrolysis, GTPase activity is stimulated by the 30S ribosomal subunit.</text>
</comment>
<evidence type="ECO:0000256" key="3">
    <source>
        <dbReference type="HAMAP-Rule" id="MF_01820"/>
    </source>
</evidence>
<feature type="domain" description="CP-type G" evidence="5">
    <location>
        <begin position="71"/>
        <end position="228"/>
    </location>
</feature>
<dbReference type="Gene3D" id="1.10.40.50">
    <property type="entry name" value="Probable gtpase engc, domain 3"/>
    <property type="match status" value="1"/>
</dbReference>
<keyword evidence="3" id="KW-0694">RNA-binding</keyword>
<dbReference type="Pfam" id="PF03193">
    <property type="entry name" value="RsgA_GTPase"/>
    <property type="match status" value="1"/>
</dbReference>
<keyword evidence="3" id="KW-0690">Ribosome biogenesis</keyword>
<feature type="binding site" evidence="3">
    <location>
        <position position="259"/>
    </location>
    <ligand>
        <name>Zn(2+)</name>
        <dbReference type="ChEBI" id="CHEBI:29105"/>
    </ligand>
</feature>
<dbReference type="Gene3D" id="3.40.50.300">
    <property type="entry name" value="P-loop containing nucleotide triphosphate hydrolases"/>
    <property type="match status" value="1"/>
</dbReference>
<feature type="binding site" evidence="3">
    <location>
        <begin position="116"/>
        <end position="119"/>
    </location>
    <ligand>
        <name>GTP</name>
        <dbReference type="ChEBI" id="CHEBI:37565"/>
    </ligand>
</feature>
<comment type="subcellular location">
    <subcellularLocation>
        <location evidence="3">Cytoplasm</location>
    </subcellularLocation>
</comment>
<proteinExistence type="inferred from homology"/>
<sequence length="296" mass="31787">MSKPLLRRGTIVAAFGRHYEIELADGTLATGFPRGKKSPFAVGDEVELSADGQITGHAPRRSLLYRSDAYREKLIAANATQLLLVVATDPSFSDMLLSRALVAAEHQGLHTTIVLNKSDLAAALPAARKLLAPFVALGCRVVELSAKLDASPLLPLLAGECSVLVGQSGMGKSTLTNALVPGAAAPTRELSTALDSGKHTTTYARLYKLPSDTCPGGTLIDSPGLQEFGLKHLTPQEIEFGFAEFRPFLGQCRFRDCQHQAEPDCAIKAAVASGVIHQRRLDHFRQFISENRHGSH</sequence>
<dbReference type="PROSITE" id="PS50936">
    <property type="entry name" value="ENGC_GTPASE"/>
    <property type="match status" value="1"/>
</dbReference>
<protein>
    <recommendedName>
        <fullName evidence="3">Small ribosomal subunit biogenesis GTPase RsgA</fullName>
        <ecNumber evidence="3">3.6.1.-</ecNumber>
    </recommendedName>
</protein>
<dbReference type="HOGENOM" id="CLU_033617_2_0_4"/>
<evidence type="ECO:0000259" key="4">
    <source>
        <dbReference type="PROSITE" id="PS50936"/>
    </source>
</evidence>
<comment type="cofactor">
    <cofactor evidence="3">
        <name>Zn(2+)</name>
        <dbReference type="ChEBI" id="CHEBI:29105"/>
    </cofactor>
    <text evidence="3">Binds 1 zinc ion per subunit.</text>
</comment>
<dbReference type="PANTHER" id="PTHR32120">
    <property type="entry name" value="SMALL RIBOSOMAL SUBUNIT BIOGENESIS GTPASE RSGA"/>
    <property type="match status" value="1"/>
</dbReference>
<dbReference type="PROSITE" id="PS51721">
    <property type="entry name" value="G_CP"/>
    <property type="match status" value="1"/>
</dbReference>
<keyword evidence="3" id="KW-0378">Hydrolase</keyword>
<keyword evidence="2 3" id="KW-0342">GTP-binding</keyword>
<dbReference type="GO" id="GO:0005525">
    <property type="term" value="F:GTP binding"/>
    <property type="evidence" value="ECO:0007669"/>
    <property type="project" value="UniProtKB-UniRule"/>
</dbReference>
<keyword evidence="3" id="KW-0479">Metal-binding</keyword>
<comment type="similarity">
    <text evidence="3">Belongs to the TRAFAC class YlqF/YawG GTPase family. RsgA subfamily.</text>
</comment>
<evidence type="ECO:0000256" key="1">
    <source>
        <dbReference type="ARBA" id="ARBA00022741"/>
    </source>
</evidence>
<evidence type="ECO:0000256" key="2">
    <source>
        <dbReference type="ARBA" id="ARBA00023134"/>
    </source>
</evidence>
<accession>W0SH71</accession>
<dbReference type="AlphaFoldDB" id="W0SH71"/>
<dbReference type="GO" id="GO:0005737">
    <property type="term" value="C:cytoplasm"/>
    <property type="evidence" value="ECO:0007669"/>
    <property type="project" value="UniProtKB-SubCell"/>
</dbReference>
<keyword evidence="3" id="KW-0963">Cytoplasm</keyword>
<gene>
    <name evidence="3" type="primary">rsgA</name>
    <name evidence="6" type="ORF">SUTH_01283</name>
</gene>
<dbReference type="PANTHER" id="PTHR32120:SF11">
    <property type="entry name" value="SMALL RIBOSOMAL SUBUNIT BIOGENESIS GTPASE RSGA 1, MITOCHONDRIAL-RELATED"/>
    <property type="match status" value="1"/>
</dbReference>
<dbReference type="STRING" id="1223802.SUTH_01283"/>